<name>A0A830HGT8_9CHLO</name>
<reference evidence="2" key="1">
    <citation type="submission" date="2020-10" db="EMBL/GenBank/DDBJ databases">
        <title>Unveiling of a novel bifunctional photoreceptor, Dualchrome1, isolated from a cosmopolitan green alga.</title>
        <authorList>
            <person name="Suzuki S."/>
            <person name="Kawachi M."/>
        </authorList>
    </citation>
    <scope>NUCLEOTIDE SEQUENCE</scope>
    <source>
        <strain evidence="2">NIES 2893</strain>
    </source>
</reference>
<organism evidence="2 3">
    <name type="scientific">Pycnococcus provasolii</name>
    <dbReference type="NCBI Taxonomy" id="41880"/>
    <lineage>
        <taxon>Eukaryota</taxon>
        <taxon>Viridiplantae</taxon>
        <taxon>Chlorophyta</taxon>
        <taxon>Pseudoscourfieldiophyceae</taxon>
        <taxon>Pseudoscourfieldiales</taxon>
        <taxon>Pycnococcaceae</taxon>
        <taxon>Pycnococcus</taxon>
    </lineage>
</organism>
<feature type="region of interest" description="Disordered" evidence="1">
    <location>
        <begin position="60"/>
        <end position="95"/>
    </location>
</feature>
<dbReference type="Proteomes" id="UP000660262">
    <property type="component" value="Unassembled WGS sequence"/>
</dbReference>
<evidence type="ECO:0000313" key="2">
    <source>
        <dbReference type="EMBL" id="GHP04287.1"/>
    </source>
</evidence>
<protein>
    <submittedName>
        <fullName evidence="2">Uncharacterized protein</fullName>
    </submittedName>
</protein>
<feature type="region of interest" description="Disordered" evidence="1">
    <location>
        <begin position="1"/>
        <end position="24"/>
    </location>
</feature>
<evidence type="ECO:0000313" key="3">
    <source>
        <dbReference type="Proteomes" id="UP000660262"/>
    </source>
</evidence>
<accession>A0A830HGT8</accession>
<dbReference type="OrthoDB" id="497908at2759"/>
<comment type="caution">
    <text evidence="2">The sequence shown here is derived from an EMBL/GenBank/DDBJ whole genome shotgun (WGS) entry which is preliminary data.</text>
</comment>
<dbReference type="AlphaFoldDB" id="A0A830HGT8"/>
<proteinExistence type="predicted"/>
<dbReference type="EMBL" id="BNJQ01000007">
    <property type="protein sequence ID" value="GHP04287.1"/>
    <property type="molecule type" value="Genomic_DNA"/>
</dbReference>
<sequence length="317" mass="33462">MSTTTFRLRVSRGGGVSDRSTYRTTGRVAAKRRLVARRVAGPRSDPCCRPCLLACKATGGDGGSGDDDHGESGGEVSRNTSDAETPSTAPKQPLLARFTNPVVNDPGLPLADALISGAIAPTVLSTLALSLPISNPMWLKPTTLFGLIPAWRGLPYLVPTLAHGAALALCWTLGALGAELYREENYGKNGEEAAVLQAQKAGAFASGLIILATQLQIFFVTLAYDDTLESDLPSESAQVVRVVLDADQRITARGALRQFVAPPPDVVVVDVVNPENLGCDPYAAAVLGETSLDIGVEALALLSWRRLRAQLYTQIGD</sequence>
<gene>
    <name evidence="2" type="ORF">PPROV_000304100</name>
</gene>
<keyword evidence="3" id="KW-1185">Reference proteome</keyword>
<evidence type="ECO:0000256" key="1">
    <source>
        <dbReference type="SAM" id="MobiDB-lite"/>
    </source>
</evidence>
<feature type="compositionally biased region" description="Polar residues" evidence="1">
    <location>
        <begin position="77"/>
        <end position="90"/>
    </location>
</feature>